<dbReference type="PANTHER" id="PTHR43597:SF5">
    <property type="entry name" value="SUFE-LIKE PROTEIN 2, CHLOROPLASTIC"/>
    <property type="match status" value="1"/>
</dbReference>
<dbReference type="Pfam" id="PF02657">
    <property type="entry name" value="SufE"/>
    <property type="match status" value="1"/>
</dbReference>
<comment type="similarity">
    <text evidence="1">Belongs to the SufE family.</text>
</comment>
<dbReference type="AlphaFoldDB" id="A0A2A5JS08"/>
<comment type="caution">
    <text evidence="3">The sequence shown here is derived from an EMBL/GenBank/DDBJ whole genome shotgun (WGS) entry which is preliminary data.</text>
</comment>
<evidence type="ECO:0000313" key="3">
    <source>
        <dbReference type="EMBL" id="PCK32254.1"/>
    </source>
</evidence>
<dbReference type="InterPro" id="IPR003808">
    <property type="entry name" value="Fe-S_metab-assoc_dom"/>
</dbReference>
<accession>A0A2A5JS08</accession>
<dbReference type="OrthoDB" id="9799320at2"/>
<evidence type="ECO:0000313" key="4">
    <source>
        <dbReference type="Proteomes" id="UP000228621"/>
    </source>
</evidence>
<organism evidence="3 4">
    <name type="scientific">Pseudoalteromonas piscicida</name>
    <dbReference type="NCBI Taxonomy" id="43662"/>
    <lineage>
        <taxon>Bacteria</taxon>
        <taxon>Pseudomonadati</taxon>
        <taxon>Pseudomonadota</taxon>
        <taxon>Gammaproteobacteria</taxon>
        <taxon>Alteromonadales</taxon>
        <taxon>Pseudoalteromonadaceae</taxon>
        <taxon>Pseudoalteromonas</taxon>
    </lineage>
</organism>
<dbReference type="Gene3D" id="3.90.1010.10">
    <property type="match status" value="1"/>
</dbReference>
<feature type="domain" description="Fe-S metabolism associated" evidence="2">
    <location>
        <begin position="9"/>
        <end position="129"/>
    </location>
</feature>
<reference evidence="4" key="1">
    <citation type="journal article" date="2019" name="Genome Announc.">
        <title>Draft Genome Sequence of Pseudoalteromonas piscicida Strain 36Y ROTHPW, an Hypersaline Seawater Isolate from the South Coast of Sonora, Mexico.</title>
        <authorList>
            <person name="Sanchez-Diaz R."/>
            <person name="Molina-Garza Z.J."/>
            <person name="Cruz-Suarez L.E."/>
            <person name="Selvin J."/>
            <person name="Kiran G.S."/>
            <person name="Ibarra-Gamez J.C."/>
            <person name="Gomez-Gil B."/>
            <person name="Galaviz-Silva L."/>
        </authorList>
    </citation>
    <scope>NUCLEOTIDE SEQUENCE [LARGE SCALE GENOMIC DNA]</scope>
    <source>
        <strain evidence="4">36Y_RITHPW</strain>
    </source>
</reference>
<proteinExistence type="inferred from homology"/>
<dbReference type="EMBL" id="NKHF01000036">
    <property type="protein sequence ID" value="PCK32254.1"/>
    <property type="molecule type" value="Genomic_DNA"/>
</dbReference>
<dbReference type="SUPFAM" id="SSF82649">
    <property type="entry name" value="SufE/NifU"/>
    <property type="match status" value="1"/>
</dbReference>
<keyword evidence="4" id="KW-1185">Reference proteome</keyword>
<protein>
    <submittedName>
        <fullName evidence="3">SufE protein</fullName>
    </submittedName>
</protein>
<dbReference type="Proteomes" id="UP000228621">
    <property type="component" value="Unassembled WGS sequence"/>
</dbReference>
<gene>
    <name evidence="3" type="ORF">CEX98_07955</name>
</gene>
<name>A0A2A5JS08_PSEO7</name>
<evidence type="ECO:0000259" key="2">
    <source>
        <dbReference type="Pfam" id="PF02657"/>
    </source>
</evidence>
<sequence length="135" mass="14873">MNIEHITKKLSEGHGWQAKYREIMLLGKQLPTLPEALKVDSALVSGCDSKVWLYVDLDENAQQLVLIADSDTRIVKGLLAIIIAAYAGKTPEQASQFDAYALFESLGLISHLSPSRGNGIRAIVEQIQTNANRLR</sequence>
<evidence type="ECO:0000256" key="1">
    <source>
        <dbReference type="ARBA" id="ARBA00010282"/>
    </source>
</evidence>
<dbReference type="PANTHER" id="PTHR43597">
    <property type="entry name" value="SULFUR ACCEPTOR PROTEIN CSDE"/>
    <property type="match status" value="1"/>
</dbReference>
<dbReference type="RefSeq" id="WP_099641564.1">
    <property type="nucleotide sequence ID" value="NZ_NKHF01000036.1"/>
</dbReference>